<dbReference type="SUPFAM" id="SSF55874">
    <property type="entry name" value="ATPase domain of HSP90 chaperone/DNA topoisomerase II/histidine kinase"/>
    <property type="match status" value="1"/>
</dbReference>
<dbReference type="InterPro" id="IPR011006">
    <property type="entry name" value="CheY-like_superfamily"/>
</dbReference>
<dbReference type="Pfam" id="PF00072">
    <property type="entry name" value="Response_reg"/>
    <property type="match status" value="1"/>
</dbReference>
<dbReference type="GO" id="GO:0005524">
    <property type="term" value="F:ATP binding"/>
    <property type="evidence" value="ECO:0007669"/>
    <property type="project" value="UniProtKB-KW"/>
</dbReference>
<evidence type="ECO:0000313" key="20">
    <source>
        <dbReference type="EMBL" id="MCW8336304.1"/>
    </source>
</evidence>
<dbReference type="InterPro" id="IPR000014">
    <property type="entry name" value="PAS"/>
</dbReference>
<feature type="domain" description="PAS" evidence="17">
    <location>
        <begin position="179"/>
        <end position="249"/>
    </location>
</feature>
<keyword evidence="6" id="KW-0547">Nucleotide-binding</keyword>
<evidence type="ECO:0000256" key="8">
    <source>
        <dbReference type="ARBA" id="ARBA00022801"/>
    </source>
</evidence>
<evidence type="ECO:0000259" key="16">
    <source>
        <dbReference type="PROSITE" id="PS50110"/>
    </source>
</evidence>
<evidence type="ECO:0000256" key="2">
    <source>
        <dbReference type="ARBA" id="ARBA00004370"/>
    </source>
</evidence>
<dbReference type="GO" id="GO:0000155">
    <property type="term" value="F:phosphorelay sensor kinase activity"/>
    <property type="evidence" value="ECO:0007669"/>
    <property type="project" value="InterPro"/>
</dbReference>
<evidence type="ECO:0000256" key="12">
    <source>
        <dbReference type="ARBA" id="ARBA00068150"/>
    </source>
</evidence>
<dbReference type="GO" id="GO:0016020">
    <property type="term" value="C:membrane"/>
    <property type="evidence" value="ECO:0007669"/>
    <property type="project" value="UniProtKB-SubCell"/>
</dbReference>
<dbReference type="CDD" id="cd17546">
    <property type="entry name" value="REC_hyHK_CKI1_RcsC-like"/>
    <property type="match status" value="1"/>
</dbReference>
<evidence type="ECO:0000256" key="6">
    <source>
        <dbReference type="ARBA" id="ARBA00022741"/>
    </source>
</evidence>
<dbReference type="RefSeq" id="WP_265689374.1">
    <property type="nucleotide sequence ID" value="NZ_JAKRRX010000209.1"/>
</dbReference>
<evidence type="ECO:0000259" key="15">
    <source>
        <dbReference type="PROSITE" id="PS50109"/>
    </source>
</evidence>
<dbReference type="InterPro" id="IPR036890">
    <property type="entry name" value="HATPase_C_sf"/>
</dbReference>
<comment type="catalytic activity">
    <reaction evidence="1">
        <text>ATP + protein L-histidine = ADP + protein N-phospho-L-histidine.</text>
        <dbReference type="EC" id="2.7.13.3"/>
    </reaction>
</comment>
<evidence type="ECO:0000256" key="1">
    <source>
        <dbReference type="ARBA" id="ARBA00000085"/>
    </source>
</evidence>
<dbReference type="PROSITE" id="PS50885">
    <property type="entry name" value="HAMP"/>
    <property type="match status" value="1"/>
</dbReference>
<dbReference type="PROSITE" id="PS50112">
    <property type="entry name" value="PAS"/>
    <property type="match status" value="1"/>
</dbReference>
<protein>
    <recommendedName>
        <fullName evidence="12">Sensory/regulatory protein RpfC</fullName>
        <ecNumber evidence="3">2.7.13.3</ecNumber>
    </recommendedName>
</protein>
<dbReference type="Proteomes" id="UP001155586">
    <property type="component" value="Unassembled WGS sequence"/>
</dbReference>
<keyword evidence="21" id="KW-1185">Reference proteome</keyword>
<keyword evidence="14" id="KW-1133">Transmembrane helix</keyword>
<dbReference type="PROSITE" id="PS50109">
    <property type="entry name" value="HIS_KIN"/>
    <property type="match status" value="1"/>
</dbReference>
<dbReference type="SUPFAM" id="SSF52172">
    <property type="entry name" value="CheY-like"/>
    <property type="match status" value="1"/>
</dbReference>
<accession>A0A9X3CI87</accession>
<evidence type="ECO:0000256" key="10">
    <source>
        <dbReference type="ARBA" id="ARBA00023012"/>
    </source>
</evidence>
<dbReference type="InterPro" id="IPR001789">
    <property type="entry name" value="Sig_transdc_resp-reg_receiver"/>
</dbReference>
<evidence type="ECO:0000256" key="13">
    <source>
        <dbReference type="PROSITE-ProRule" id="PRU00169"/>
    </source>
</evidence>
<feature type="modified residue" description="4-aspartylphosphate" evidence="13">
    <location>
        <position position="624"/>
    </location>
</feature>
<keyword evidence="9 20" id="KW-0067">ATP-binding</keyword>
<gene>
    <name evidence="20" type="ORF">MD483_21060</name>
</gene>
<dbReference type="Gene3D" id="6.10.340.10">
    <property type="match status" value="1"/>
</dbReference>
<dbReference type="InterPro" id="IPR000700">
    <property type="entry name" value="PAS-assoc_C"/>
</dbReference>
<dbReference type="CDD" id="cd16922">
    <property type="entry name" value="HATPase_EvgS-ArcB-TorS-like"/>
    <property type="match status" value="1"/>
</dbReference>
<evidence type="ECO:0000256" key="14">
    <source>
        <dbReference type="SAM" id="Phobius"/>
    </source>
</evidence>
<dbReference type="AlphaFoldDB" id="A0A9X3CI87"/>
<dbReference type="SMART" id="SM00387">
    <property type="entry name" value="HATPase_c"/>
    <property type="match status" value="1"/>
</dbReference>
<dbReference type="SMART" id="SM00388">
    <property type="entry name" value="HisKA"/>
    <property type="match status" value="1"/>
</dbReference>
<evidence type="ECO:0000256" key="5">
    <source>
        <dbReference type="ARBA" id="ARBA00022679"/>
    </source>
</evidence>
<dbReference type="PANTHER" id="PTHR43047">
    <property type="entry name" value="TWO-COMPONENT HISTIDINE PROTEIN KINASE"/>
    <property type="match status" value="1"/>
</dbReference>
<keyword evidence="14" id="KW-0472">Membrane</keyword>
<dbReference type="FunFam" id="1.10.287.130:FF:000002">
    <property type="entry name" value="Two-component osmosensing histidine kinase"/>
    <property type="match status" value="1"/>
</dbReference>
<dbReference type="CDD" id="cd00082">
    <property type="entry name" value="HisKA"/>
    <property type="match status" value="1"/>
</dbReference>
<dbReference type="EMBL" id="JAKRRX010000209">
    <property type="protein sequence ID" value="MCW8336304.1"/>
    <property type="molecule type" value="Genomic_DNA"/>
</dbReference>
<comment type="subunit">
    <text evidence="11">At low DSF concentrations, interacts with RpfF.</text>
</comment>
<evidence type="ECO:0000256" key="11">
    <source>
        <dbReference type="ARBA" id="ARBA00064003"/>
    </source>
</evidence>
<evidence type="ECO:0000256" key="7">
    <source>
        <dbReference type="ARBA" id="ARBA00022777"/>
    </source>
</evidence>
<dbReference type="NCBIfam" id="TIGR00229">
    <property type="entry name" value="sensory_box"/>
    <property type="match status" value="1"/>
</dbReference>
<dbReference type="PROSITE" id="PS50113">
    <property type="entry name" value="PAC"/>
    <property type="match status" value="1"/>
</dbReference>
<dbReference type="SUPFAM" id="SSF47384">
    <property type="entry name" value="Homodimeric domain of signal transducing histidine kinase"/>
    <property type="match status" value="1"/>
</dbReference>
<evidence type="ECO:0000256" key="4">
    <source>
        <dbReference type="ARBA" id="ARBA00022553"/>
    </source>
</evidence>
<reference evidence="20" key="1">
    <citation type="submission" date="2022-02" db="EMBL/GenBank/DDBJ databases">
        <title>Vibrio sp. nov., a new bacterium isolated from Bohai sea, China.</title>
        <authorList>
            <person name="Yuan Y."/>
        </authorList>
    </citation>
    <scope>NUCLEOTIDE SEQUENCE</scope>
    <source>
        <strain evidence="20">DBSS07</strain>
    </source>
</reference>
<dbReference type="CDD" id="cd00130">
    <property type="entry name" value="PAS"/>
    <property type="match status" value="1"/>
</dbReference>
<dbReference type="PROSITE" id="PS50110">
    <property type="entry name" value="RESPONSE_REGULATORY"/>
    <property type="match status" value="1"/>
</dbReference>
<dbReference type="InterPro" id="IPR004358">
    <property type="entry name" value="Sig_transdc_His_kin-like_C"/>
</dbReference>
<feature type="domain" description="PAC" evidence="18">
    <location>
        <begin position="263"/>
        <end position="313"/>
    </location>
</feature>
<comment type="subcellular location">
    <subcellularLocation>
        <location evidence="2">Membrane</location>
    </subcellularLocation>
</comment>
<feature type="domain" description="Histidine kinase" evidence="15">
    <location>
        <begin position="331"/>
        <end position="552"/>
    </location>
</feature>
<dbReference type="Pfam" id="PF02518">
    <property type="entry name" value="HATPase_c"/>
    <property type="match status" value="1"/>
</dbReference>
<keyword evidence="10" id="KW-0902">Two-component regulatory system</keyword>
<dbReference type="InterPro" id="IPR035965">
    <property type="entry name" value="PAS-like_dom_sf"/>
</dbReference>
<dbReference type="InterPro" id="IPR036097">
    <property type="entry name" value="HisK_dim/P_sf"/>
</dbReference>
<dbReference type="Gene3D" id="3.30.565.10">
    <property type="entry name" value="Histidine kinase-like ATPase, C-terminal domain"/>
    <property type="match status" value="1"/>
</dbReference>
<dbReference type="SMART" id="SM00448">
    <property type="entry name" value="REC"/>
    <property type="match status" value="1"/>
</dbReference>
<dbReference type="Gene3D" id="3.40.50.2300">
    <property type="match status" value="1"/>
</dbReference>
<name>A0A9X3CI87_9VIBR</name>
<feature type="transmembrane region" description="Helical" evidence="14">
    <location>
        <begin position="84"/>
        <end position="107"/>
    </location>
</feature>
<organism evidence="20 21">
    <name type="scientific">Vibrio paucivorans</name>
    <dbReference type="NCBI Taxonomy" id="2829489"/>
    <lineage>
        <taxon>Bacteria</taxon>
        <taxon>Pseudomonadati</taxon>
        <taxon>Pseudomonadota</taxon>
        <taxon>Gammaproteobacteria</taxon>
        <taxon>Vibrionales</taxon>
        <taxon>Vibrionaceae</taxon>
        <taxon>Vibrio</taxon>
    </lineage>
</organism>
<dbReference type="InterPro" id="IPR003660">
    <property type="entry name" value="HAMP_dom"/>
</dbReference>
<proteinExistence type="predicted"/>
<keyword evidence="14" id="KW-0812">Transmembrane</keyword>
<evidence type="ECO:0000259" key="19">
    <source>
        <dbReference type="PROSITE" id="PS50885"/>
    </source>
</evidence>
<dbReference type="InterPro" id="IPR003594">
    <property type="entry name" value="HATPase_dom"/>
</dbReference>
<dbReference type="Pfam" id="PF13426">
    <property type="entry name" value="PAS_9"/>
    <property type="match status" value="1"/>
</dbReference>
<feature type="domain" description="HAMP" evidence="19">
    <location>
        <begin position="105"/>
        <end position="157"/>
    </location>
</feature>
<dbReference type="InterPro" id="IPR003661">
    <property type="entry name" value="HisK_dim/P_dom"/>
</dbReference>
<dbReference type="Gene3D" id="1.10.287.130">
    <property type="match status" value="1"/>
</dbReference>
<evidence type="ECO:0000259" key="18">
    <source>
        <dbReference type="PROSITE" id="PS50113"/>
    </source>
</evidence>
<sequence length="721" mass="79317">MASYQGLLDRSLQKLQQAYYPIQLLSLNSNGEVPHQVSVGLANPKTALLESEKVLSIGDSPYILKVAFNESDSLQAASKIRDNIAYILVIGTGLLALGLFASLRYLVITPISELIGHIKQITTQGLSYRIPGQNSREYSAIADAVNELSARLEKTTTSMSLLDEAIAHKEQIMAKQQLTNQRLSSILDTAADGIVTIDVKGRILSINPATQLIFGYKEHELVGSPIEILMDDAQAIKHQSYIDRYLNTGDSRVIEYRDSKGFAGRELTARKKDGELFPISLSVARIETDNGIIFSGFIKDITTVKSAETALISAKNQAEEAAKLKSEFLAVMSHEIRTPMNGVIGMLELLMDNELNKTQSHQAYLAHNSAVALLHLINDILDFSKIEADKLELEQHHFDLRRLLGDFCESMSANSNNDNLEIILNTIEVNESLVVGDSTRVRQIFANLVGNATKFTEKGNIVVEVKLEEANDDQWRILASVSDTGIGIPADQVNTLFDKFSQVDASTTRKYGGTGLGLAIVKRLCVLMGGDIRVQSKVGQGSKFTFEILVGKSHQSAQVLPQADISKLNILVVDDNAVNREVLTKQLEHWGASVTEADSYTQALDRCQDILSCSQNIFDIAFLDMQMPENDGLDLCKAIKSNSEYQSIHLVMMTSMDAVADQNMYKELGFSGYFTKPATTSDLFNALNVIADESFNNTDPITTFRALSAMSVKEKSHSLMA</sequence>
<comment type="caution">
    <text evidence="20">The sequence shown here is derived from an EMBL/GenBank/DDBJ whole genome shotgun (WGS) entry which is preliminary data.</text>
</comment>
<dbReference type="GO" id="GO:0016787">
    <property type="term" value="F:hydrolase activity"/>
    <property type="evidence" value="ECO:0007669"/>
    <property type="project" value="UniProtKB-KW"/>
</dbReference>
<dbReference type="FunFam" id="3.30.565.10:FF:000010">
    <property type="entry name" value="Sensor histidine kinase RcsC"/>
    <property type="match status" value="1"/>
</dbReference>
<evidence type="ECO:0000256" key="9">
    <source>
        <dbReference type="ARBA" id="ARBA00022840"/>
    </source>
</evidence>
<feature type="domain" description="Response regulatory" evidence="16">
    <location>
        <begin position="569"/>
        <end position="691"/>
    </location>
</feature>
<dbReference type="PANTHER" id="PTHR43047:SF64">
    <property type="entry name" value="HISTIDINE KINASE CONTAINING CHEY-HOMOLOGOUS RECEIVER DOMAIN AND PAS DOMAIN-RELATED"/>
    <property type="match status" value="1"/>
</dbReference>
<keyword evidence="5" id="KW-0808">Transferase</keyword>
<evidence type="ECO:0000256" key="3">
    <source>
        <dbReference type="ARBA" id="ARBA00012438"/>
    </source>
</evidence>
<keyword evidence="4 13" id="KW-0597">Phosphoprotein</keyword>
<keyword evidence="8" id="KW-0378">Hydrolase</keyword>
<dbReference type="SUPFAM" id="SSF55785">
    <property type="entry name" value="PYP-like sensor domain (PAS domain)"/>
    <property type="match status" value="1"/>
</dbReference>
<dbReference type="SMART" id="SM00304">
    <property type="entry name" value="HAMP"/>
    <property type="match status" value="1"/>
</dbReference>
<dbReference type="Gene3D" id="3.30.450.20">
    <property type="entry name" value="PAS domain"/>
    <property type="match status" value="1"/>
</dbReference>
<dbReference type="EC" id="2.7.13.3" evidence="3"/>
<dbReference type="SMART" id="SM00091">
    <property type="entry name" value="PAS"/>
    <property type="match status" value="1"/>
</dbReference>
<evidence type="ECO:0000259" key="17">
    <source>
        <dbReference type="PROSITE" id="PS50112"/>
    </source>
</evidence>
<dbReference type="InterPro" id="IPR005467">
    <property type="entry name" value="His_kinase_dom"/>
</dbReference>
<dbReference type="Pfam" id="PF00512">
    <property type="entry name" value="HisKA"/>
    <property type="match status" value="1"/>
</dbReference>
<dbReference type="PRINTS" id="PR00344">
    <property type="entry name" value="BCTRLSENSOR"/>
</dbReference>
<evidence type="ECO:0000313" key="21">
    <source>
        <dbReference type="Proteomes" id="UP001155586"/>
    </source>
</evidence>
<keyword evidence="7" id="KW-0418">Kinase</keyword>